<keyword evidence="1" id="KW-0378">Hydrolase</keyword>
<accession>A0A849CGR8</accession>
<dbReference type="SUPFAM" id="SSF56784">
    <property type="entry name" value="HAD-like"/>
    <property type="match status" value="1"/>
</dbReference>
<evidence type="ECO:0000313" key="1">
    <source>
        <dbReference type="EMBL" id="NNI77844.1"/>
    </source>
</evidence>
<comment type="caution">
    <text evidence="1">The sequence shown here is derived from an EMBL/GenBank/DDBJ whole genome shotgun (WGS) entry which is preliminary data.</text>
</comment>
<organism evidence="1 2">
    <name type="scientific">Pasteurella multocida</name>
    <dbReference type="NCBI Taxonomy" id="747"/>
    <lineage>
        <taxon>Bacteria</taxon>
        <taxon>Pseudomonadati</taxon>
        <taxon>Pseudomonadota</taxon>
        <taxon>Gammaproteobacteria</taxon>
        <taxon>Pasteurellales</taxon>
        <taxon>Pasteurellaceae</taxon>
        <taxon>Pasteurella</taxon>
    </lineage>
</organism>
<dbReference type="InterPro" id="IPR036412">
    <property type="entry name" value="HAD-like_sf"/>
</dbReference>
<evidence type="ECO:0000313" key="2">
    <source>
        <dbReference type="Proteomes" id="UP000540079"/>
    </source>
</evidence>
<dbReference type="Proteomes" id="UP000540079">
    <property type="component" value="Unassembled WGS sequence"/>
</dbReference>
<dbReference type="InterPro" id="IPR023198">
    <property type="entry name" value="PGP-like_dom2"/>
</dbReference>
<dbReference type="RefSeq" id="WP_014668298.1">
    <property type="nucleotide sequence ID" value="NZ_CP030096.1"/>
</dbReference>
<dbReference type="GO" id="GO:0016787">
    <property type="term" value="F:hydrolase activity"/>
    <property type="evidence" value="ECO:0007669"/>
    <property type="project" value="UniProtKB-KW"/>
</dbReference>
<reference evidence="1 2" key="1">
    <citation type="journal article" date="2018" name="Front. Microbiol.">
        <title>Genetic and Phylogenetic Characteristics of Pasteurella multocida Isolates From Different Host Species.</title>
        <authorList>
            <person name="Peng Z."/>
            <person name="Liang W."/>
            <person name="Wang F."/>
            <person name="Xu Z."/>
            <person name="Xie Z."/>
            <person name="Lian Z."/>
            <person name="Hua L."/>
            <person name="Zhou R."/>
            <person name="Chen H."/>
            <person name="Wu B."/>
        </authorList>
    </citation>
    <scope>NUCLEOTIDE SEQUENCE [LARGE SCALE GENOMIC DNA]</scope>
    <source>
        <strain evidence="1 2">HNA06</strain>
    </source>
</reference>
<sequence length="56" mass="6300">MKISSVIFDMDGVMIDSEPHWAKAQIHALANVDIQITIQTCEQLTRGKRIDEMASI</sequence>
<dbReference type="Gene3D" id="3.40.50.1000">
    <property type="entry name" value="HAD superfamily/HAD-like"/>
    <property type="match status" value="1"/>
</dbReference>
<protein>
    <submittedName>
        <fullName evidence="1">Hydrolase</fullName>
    </submittedName>
</protein>
<dbReference type="InterPro" id="IPR023214">
    <property type="entry name" value="HAD_sf"/>
</dbReference>
<name>A0A849CGR8_PASMD</name>
<dbReference type="Gene3D" id="1.10.150.240">
    <property type="entry name" value="Putative phosphatase, domain 2"/>
    <property type="match status" value="1"/>
</dbReference>
<proteinExistence type="predicted"/>
<dbReference type="EMBL" id="PPVL01000001">
    <property type="protein sequence ID" value="NNI77844.1"/>
    <property type="molecule type" value="Genomic_DNA"/>
</dbReference>
<gene>
    <name evidence="1" type="ORF">C2800_00125</name>
</gene>
<dbReference type="AlphaFoldDB" id="A0A849CGR8"/>